<dbReference type="PANTHER" id="PTHR35836">
    <property type="entry name" value="VCBS REPEAT-CONTAINING PROTEIN"/>
    <property type="match status" value="1"/>
</dbReference>
<reference evidence="2 3" key="1">
    <citation type="journal article" date="2024" name="Science">
        <title>Giant polyketide synthase enzymes in the biosynthesis of giant marine polyether toxins.</title>
        <authorList>
            <person name="Fallon T.R."/>
            <person name="Shende V.V."/>
            <person name="Wierzbicki I.H."/>
            <person name="Pendleton A.L."/>
            <person name="Watervoot N.F."/>
            <person name="Auber R.P."/>
            <person name="Gonzalez D.J."/>
            <person name="Wisecaver J.H."/>
            <person name="Moore B.S."/>
        </authorList>
    </citation>
    <scope>NUCLEOTIDE SEQUENCE [LARGE SCALE GENOMIC DNA]</scope>
    <source>
        <strain evidence="2 3">12B1</strain>
    </source>
</reference>
<evidence type="ECO:0000256" key="1">
    <source>
        <dbReference type="SAM" id="SignalP"/>
    </source>
</evidence>
<accession>A0AB34K936</accession>
<dbReference type="EMBL" id="JBGBPQ010000001">
    <property type="protein sequence ID" value="KAL1529180.1"/>
    <property type="molecule type" value="Genomic_DNA"/>
</dbReference>
<protein>
    <submittedName>
        <fullName evidence="2">Uncharacterized protein</fullName>
    </submittedName>
</protein>
<evidence type="ECO:0000313" key="3">
    <source>
        <dbReference type="Proteomes" id="UP001515480"/>
    </source>
</evidence>
<organism evidence="2 3">
    <name type="scientific">Prymnesium parvum</name>
    <name type="common">Toxic golden alga</name>
    <dbReference type="NCBI Taxonomy" id="97485"/>
    <lineage>
        <taxon>Eukaryota</taxon>
        <taxon>Haptista</taxon>
        <taxon>Haptophyta</taxon>
        <taxon>Prymnesiophyceae</taxon>
        <taxon>Prymnesiales</taxon>
        <taxon>Prymnesiaceae</taxon>
        <taxon>Prymnesium</taxon>
    </lineage>
</organism>
<dbReference type="SUPFAM" id="SSF69318">
    <property type="entry name" value="Integrin alpha N-terminal domain"/>
    <property type="match status" value="1"/>
</dbReference>
<dbReference type="Gene3D" id="2.130.10.130">
    <property type="entry name" value="Integrin alpha, N-terminal"/>
    <property type="match status" value="1"/>
</dbReference>
<proteinExistence type="predicted"/>
<dbReference type="Proteomes" id="UP001515480">
    <property type="component" value="Unassembled WGS sequence"/>
</dbReference>
<dbReference type="InterPro" id="IPR028994">
    <property type="entry name" value="Integrin_alpha_N"/>
</dbReference>
<feature type="signal peptide" evidence="1">
    <location>
        <begin position="1"/>
        <end position="20"/>
    </location>
</feature>
<dbReference type="PANTHER" id="PTHR35836:SF1">
    <property type="entry name" value="VCBS REPEAT-CONTAINING PROTEIN"/>
    <property type="match status" value="1"/>
</dbReference>
<evidence type="ECO:0000313" key="2">
    <source>
        <dbReference type="EMBL" id="KAL1529180.1"/>
    </source>
</evidence>
<dbReference type="AlphaFoldDB" id="A0AB34K936"/>
<sequence length="437" mass="46544">MPSSWLSVAAAVLTHALAYAQVIPLECSGCSYGVQLSGNLTGLSHAGYGRLSPALPHSLVLTRFDAIPLLGKSYVSLVDLTTNSVTNLATNIDWPNVPTILDASVFGFPAVVVGAGFLVPSHTVGGVWVMEASGSPTKLKAPVKITTDRRTSNFKIDAGWFYHKAVPVDMNGDGLQDLVTTRAAMSVWPFNPKMGKMVWLEQPRTDAFGGDAWTEHEILDGPDFLFSVAPKEILMRTSWTLAACAPEYIGERLTFIYGSPETGFRNRTIDADLGPGFGCSWADLNGDGVMDILATNHKNMNGSVFGYSWTGSLADPQTVVRKHVLASGFNAISTAKGTAAPGNAVAYFPSQAAQGKPLILVSADNGNAIFNLAPRDPSNPDDWSYTKQFIADIGADVGSISIGDTDGDGFAEAYIPAYDLGHVSKFSFLKVPQEQDA</sequence>
<feature type="chain" id="PRO_5044230371" evidence="1">
    <location>
        <begin position="21"/>
        <end position="437"/>
    </location>
</feature>
<name>A0AB34K936_PRYPA</name>
<keyword evidence="3" id="KW-1185">Reference proteome</keyword>
<keyword evidence="1" id="KW-0732">Signal</keyword>
<gene>
    <name evidence="2" type="ORF">AB1Y20_000139</name>
</gene>
<comment type="caution">
    <text evidence="2">The sequence shown here is derived from an EMBL/GenBank/DDBJ whole genome shotgun (WGS) entry which is preliminary data.</text>
</comment>